<gene>
    <name evidence="8" type="ORF">BST97_02345</name>
</gene>
<feature type="domain" description="DUF3817" evidence="7">
    <location>
        <begin position="3"/>
        <end position="88"/>
    </location>
</feature>
<dbReference type="PANTHER" id="PTHR40077:SF1">
    <property type="entry name" value="MEMBRANE PROTEIN"/>
    <property type="match status" value="1"/>
</dbReference>
<feature type="transmembrane region" description="Helical" evidence="6">
    <location>
        <begin position="38"/>
        <end position="61"/>
    </location>
</feature>
<dbReference type="AlphaFoldDB" id="A0A1W6MH74"/>
<dbReference type="NCBIfam" id="TIGR03954">
    <property type="entry name" value="integ_memb_HG"/>
    <property type="match status" value="1"/>
</dbReference>
<dbReference type="GO" id="GO:0005886">
    <property type="term" value="C:plasma membrane"/>
    <property type="evidence" value="ECO:0007669"/>
    <property type="project" value="UniProtKB-SubCell"/>
</dbReference>
<evidence type="ECO:0000256" key="3">
    <source>
        <dbReference type="ARBA" id="ARBA00022692"/>
    </source>
</evidence>
<comment type="subcellular location">
    <subcellularLocation>
        <location evidence="1">Cell membrane</location>
        <topology evidence="1">Multi-pass membrane protein</topology>
    </subcellularLocation>
</comment>
<keyword evidence="2" id="KW-1003">Cell membrane</keyword>
<dbReference type="PANTHER" id="PTHR40077">
    <property type="entry name" value="MEMBRANE PROTEIN-RELATED"/>
    <property type="match status" value="1"/>
</dbReference>
<feature type="transmembrane region" description="Helical" evidence="6">
    <location>
        <begin position="7"/>
        <end position="26"/>
    </location>
</feature>
<evidence type="ECO:0000256" key="2">
    <source>
        <dbReference type="ARBA" id="ARBA00022475"/>
    </source>
</evidence>
<protein>
    <recommendedName>
        <fullName evidence="7">DUF3817 domain-containing protein</fullName>
    </recommendedName>
</protein>
<evidence type="ECO:0000256" key="6">
    <source>
        <dbReference type="SAM" id="Phobius"/>
    </source>
</evidence>
<reference evidence="8 9" key="1">
    <citation type="submission" date="2016-11" db="EMBL/GenBank/DDBJ databases">
        <title>Trade-off between light-utilization and light-protection in marine flavobacteria.</title>
        <authorList>
            <person name="Kumagai Y."/>
        </authorList>
    </citation>
    <scope>NUCLEOTIDE SEQUENCE [LARGE SCALE GENOMIC DNA]</scope>
    <source>
        <strain evidence="8 9">JCM 13191</strain>
    </source>
</reference>
<dbReference type="Proteomes" id="UP000193431">
    <property type="component" value="Chromosome"/>
</dbReference>
<dbReference type="OrthoDB" id="1121311at2"/>
<evidence type="ECO:0000313" key="8">
    <source>
        <dbReference type="EMBL" id="ARN76930.1"/>
    </source>
</evidence>
<accession>A0A1W6MH74</accession>
<dbReference type="STRING" id="331648.BST97_02345"/>
<keyword evidence="3 6" id="KW-0812">Transmembrane</keyword>
<keyword evidence="9" id="KW-1185">Reference proteome</keyword>
<keyword evidence="5 6" id="KW-0472">Membrane</keyword>
<name>A0A1W6MH74_9FLAO</name>
<evidence type="ECO:0000313" key="9">
    <source>
        <dbReference type="Proteomes" id="UP000193431"/>
    </source>
</evidence>
<dbReference type="Pfam" id="PF12823">
    <property type="entry name" value="DUF3817"/>
    <property type="match status" value="1"/>
</dbReference>
<proteinExistence type="predicted"/>
<keyword evidence="4 6" id="KW-1133">Transmembrane helix</keyword>
<evidence type="ECO:0000256" key="5">
    <source>
        <dbReference type="ARBA" id="ARBA00023136"/>
    </source>
</evidence>
<sequence length="100" mass="11467">MVKFFKYLAIIEGYSFLVVLFITMPLKYLGGLLLPNKIMGMAHGVLFLAYVVVAILVAQLLKWNFKKMLISLAMSVVPFGTFWMEREYLEPELEKTNTLA</sequence>
<evidence type="ECO:0000259" key="7">
    <source>
        <dbReference type="Pfam" id="PF12823"/>
    </source>
</evidence>
<evidence type="ECO:0000256" key="1">
    <source>
        <dbReference type="ARBA" id="ARBA00004651"/>
    </source>
</evidence>
<evidence type="ECO:0000256" key="4">
    <source>
        <dbReference type="ARBA" id="ARBA00022989"/>
    </source>
</evidence>
<dbReference type="InterPro" id="IPR023845">
    <property type="entry name" value="DUF3817_TM"/>
</dbReference>
<organism evidence="8 9">
    <name type="scientific">Nonlabens spongiae</name>
    <dbReference type="NCBI Taxonomy" id="331648"/>
    <lineage>
        <taxon>Bacteria</taxon>
        <taxon>Pseudomonadati</taxon>
        <taxon>Bacteroidota</taxon>
        <taxon>Flavobacteriia</taxon>
        <taxon>Flavobacteriales</taxon>
        <taxon>Flavobacteriaceae</taxon>
        <taxon>Nonlabens</taxon>
    </lineage>
</organism>
<dbReference type="EMBL" id="CP019344">
    <property type="protein sequence ID" value="ARN76930.1"/>
    <property type="molecule type" value="Genomic_DNA"/>
</dbReference>
<dbReference type="RefSeq" id="WP_085765730.1">
    <property type="nucleotide sequence ID" value="NZ_CP019344.1"/>
</dbReference>